<evidence type="ECO:0000313" key="3">
    <source>
        <dbReference type="EMBL" id="EST11445.1"/>
    </source>
</evidence>
<dbReference type="Proteomes" id="UP000018296">
    <property type="component" value="Unassembled WGS sequence"/>
</dbReference>
<dbReference type="CDD" id="cd17910">
    <property type="entry name" value="CheC_ClassII"/>
    <property type="match status" value="1"/>
</dbReference>
<proteinExistence type="predicted"/>
<reference evidence="3 4" key="1">
    <citation type="journal article" date="2013" name="Genome Announc.">
        <title>Genome Sequence of Sporolactobacillus laevolacticus DSM442, an Efficient Polymer-Grade D-Lactate Producer from Agricultural Waste Cottonseed as a Nitrogen Source.</title>
        <authorList>
            <person name="Wang H."/>
            <person name="Wang L."/>
            <person name="Ju J."/>
            <person name="Yu B."/>
            <person name="Ma Y."/>
        </authorList>
    </citation>
    <scope>NUCLEOTIDE SEQUENCE [LARGE SCALE GENOMIC DNA]</scope>
    <source>
        <strain evidence="3 4">DSM 442</strain>
    </source>
</reference>
<comment type="caution">
    <text evidence="3">The sequence shown here is derived from an EMBL/GenBank/DDBJ whole genome shotgun (WGS) entry which is preliminary data.</text>
</comment>
<dbReference type="GO" id="GO:0006935">
    <property type="term" value="P:chemotaxis"/>
    <property type="evidence" value="ECO:0007669"/>
    <property type="project" value="UniProtKB-KW"/>
</dbReference>
<dbReference type="Gene3D" id="3.40.1550.10">
    <property type="entry name" value="CheC-like"/>
    <property type="match status" value="1"/>
</dbReference>
<dbReference type="PANTHER" id="PTHR43484:SF1">
    <property type="entry name" value="FLAGELLAR MOTOR SWITCH PROTEIN FLIN"/>
    <property type="match status" value="1"/>
</dbReference>
<evidence type="ECO:0000259" key="2">
    <source>
        <dbReference type="Pfam" id="PF04509"/>
    </source>
</evidence>
<organism evidence="3 4">
    <name type="scientific">Sporolactobacillus laevolacticus DSM 442</name>
    <dbReference type="NCBI Taxonomy" id="1395513"/>
    <lineage>
        <taxon>Bacteria</taxon>
        <taxon>Bacillati</taxon>
        <taxon>Bacillota</taxon>
        <taxon>Bacilli</taxon>
        <taxon>Bacillales</taxon>
        <taxon>Sporolactobacillaceae</taxon>
        <taxon>Sporolactobacillus</taxon>
    </lineage>
</organism>
<dbReference type="SUPFAM" id="SSF103039">
    <property type="entry name" value="CheC-like"/>
    <property type="match status" value="1"/>
</dbReference>
<gene>
    <name evidence="3" type="ORF">P343_11815</name>
</gene>
<keyword evidence="1" id="KW-0145">Chemotaxis</keyword>
<dbReference type="InterPro" id="IPR007597">
    <property type="entry name" value="CheC"/>
</dbReference>
<dbReference type="PANTHER" id="PTHR43484">
    <property type="match status" value="1"/>
</dbReference>
<dbReference type="Pfam" id="PF04509">
    <property type="entry name" value="CheC"/>
    <property type="match status" value="1"/>
</dbReference>
<name>V6IW81_9BACL</name>
<dbReference type="GO" id="GO:0016787">
    <property type="term" value="F:hydrolase activity"/>
    <property type="evidence" value="ECO:0007669"/>
    <property type="project" value="InterPro"/>
</dbReference>
<dbReference type="AlphaFoldDB" id="V6IW81"/>
<evidence type="ECO:0000313" key="4">
    <source>
        <dbReference type="Proteomes" id="UP000018296"/>
    </source>
</evidence>
<accession>V6IW81</accession>
<keyword evidence="4" id="KW-1185">Reference proteome</keyword>
<dbReference type="InterPro" id="IPR028976">
    <property type="entry name" value="CheC-like_sf"/>
</dbReference>
<sequence>MVLVANKISREDILTELFNIGVGQAASTLSDIIDKQIGLTIPEVKILDAAKAKVELNKYLLQVAEGAVMVSSISFDSQLEGKVSLLFPADKMHHFIDLCLHETHVETENTLEFNDIDFDTIKEIGNIVINSIIGELSNTVNIPVEYTLPEVDVLNNASADHFVDSEEYRLVLMMFLAFDIEETEIAGAIVINMTLKSLDDILNTIDRLYNGS</sequence>
<dbReference type="STRING" id="1395513.P343_11815"/>
<dbReference type="eggNOG" id="COG1776">
    <property type="taxonomic scope" value="Bacteria"/>
</dbReference>
<protein>
    <submittedName>
        <fullName evidence="3">Chemotaxis protein CheC</fullName>
    </submittedName>
</protein>
<feature type="domain" description="CheC-like protein" evidence="2">
    <location>
        <begin position="11"/>
        <end position="45"/>
    </location>
</feature>
<dbReference type="InterPro" id="IPR051469">
    <property type="entry name" value="FliN/MopA/SpaO"/>
</dbReference>
<dbReference type="PATRIC" id="fig|1395513.3.peg.2392"/>
<dbReference type="EMBL" id="AWTC01000011">
    <property type="protein sequence ID" value="EST11445.1"/>
    <property type="molecule type" value="Genomic_DNA"/>
</dbReference>
<evidence type="ECO:0000256" key="1">
    <source>
        <dbReference type="ARBA" id="ARBA00022500"/>
    </source>
</evidence>